<dbReference type="Proteomes" id="UP000030700">
    <property type="component" value="Unassembled WGS sequence"/>
</dbReference>
<keyword evidence="2" id="KW-1185">Reference proteome</keyword>
<dbReference type="AlphaFoldDB" id="A0A081BNY2"/>
<name>A0A081BNY2_9BACT</name>
<dbReference type="HOGENOM" id="CLU_2477003_0_0_0"/>
<accession>A0A081BNY2</accession>
<protein>
    <submittedName>
        <fullName evidence="1">Uncharacterized protein</fullName>
    </submittedName>
</protein>
<evidence type="ECO:0000313" key="1">
    <source>
        <dbReference type="EMBL" id="GAK52098.1"/>
    </source>
</evidence>
<organism evidence="1">
    <name type="scientific">Candidatus Moduliflexus flocculans</name>
    <dbReference type="NCBI Taxonomy" id="1499966"/>
    <lineage>
        <taxon>Bacteria</taxon>
        <taxon>Candidatus Moduliflexota</taxon>
        <taxon>Candidatus Moduliflexia</taxon>
        <taxon>Candidatus Moduliflexales</taxon>
        <taxon>Candidatus Moduliflexaceae</taxon>
    </lineage>
</organism>
<proteinExistence type="predicted"/>
<evidence type="ECO:0000313" key="2">
    <source>
        <dbReference type="Proteomes" id="UP000030700"/>
    </source>
</evidence>
<reference evidence="1" key="1">
    <citation type="journal article" date="2015" name="PeerJ">
        <title>First genomic representation of candidate bacterial phylum KSB3 points to enhanced environmental sensing as a trigger of wastewater bulking.</title>
        <authorList>
            <person name="Sekiguchi Y."/>
            <person name="Ohashi A."/>
            <person name="Parks D.H."/>
            <person name="Yamauchi T."/>
            <person name="Tyson G.W."/>
            <person name="Hugenholtz P."/>
        </authorList>
    </citation>
    <scope>NUCLEOTIDE SEQUENCE [LARGE SCALE GENOMIC DNA]</scope>
</reference>
<dbReference type="EMBL" id="DF820458">
    <property type="protein sequence ID" value="GAK52098.1"/>
    <property type="molecule type" value="Genomic_DNA"/>
</dbReference>
<sequence>MALIRKTHRTSQEALKALLLTSCQQHRLKPTLKWPRDFAFETSALGTTVRGEILEHELVVEISGLFAKRAMQELHERWERLELQGIV</sequence>
<gene>
    <name evidence="1" type="ORF">U14_03347</name>
</gene>